<keyword evidence="3" id="KW-0479">Metal-binding</keyword>
<sequence>MSDIQWTEDMSVGVEQLDGHHRRLIDLTNQLGTAIASHDAEQVTGAVLGELIRYVYYHFGEEERLMEEVGYAELTEHRQHHRAMAEHVRGLEDRYNNDPGAVITADLHHFLADWLVNHIRHEDRRYKAALTPLKAAAEV</sequence>
<dbReference type="NCBIfam" id="NF033749">
    <property type="entry name" value="bact_hemeryth"/>
    <property type="match status" value="1"/>
</dbReference>
<keyword evidence="2" id="KW-0561">Oxygen transport</keyword>
<evidence type="ECO:0000313" key="6">
    <source>
        <dbReference type="EMBL" id="NFV81215.1"/>
    </source>
</evidence>
<dbReference type="RefSeq" id="WP_163680922.1">
    <property type="nucleotide sequence ID" value="NZ_JAAIYP010000039.1"/>
</dbReference>
<dbReference type="InterPro" id="IPR050669">
    <property type="entry name" value="Hemerythrin"/>
</dbReference>
<dbReference type="PROSITE" id="PS00550">
    <property type="entry name" value="HEMERYTHRINS"/>
    <property type="match status" value="1"/>
</dbReference>
<keyword evidence="4" id="KW-0408">Iron</keyword>
<comment type="caution">
    <text evidence="6">The sequence shown here is derived from an EMBL/GenBank/DDBJ whole genome shotgun (WGS) entry which is preliminary data.</text>
</comment>
<keyword evidence="7" id="KW-1185">Reference proteome</keyword>
<organism evidence="6 7">
    <name type="scientific">Magnetospirillum aberrantis SpK</name>
    <dbReference type="NCBI Taxonomy" id="908842"/>
    <lineage>
        <taxon>Bacteria</taxon>
        <taxon>Pseudomonadati</taxon>
        <taxon>Pseudomonadota</taxon>
        <taxon>Alphaproteobacteria</taxon>
        <taxon>Rhodospirillales</taxon>
        <taxon>Rhodospirillaceae</taxon>
        <taxon>Magnetospirillum</taxon>
    </lineage>
</organism>
<gene>
    <name evidence="6" type="ORF">G4223_13940</name>
</gene>
<dbReference type="InterPro" id="IPR012312">
    <property type="entry name" value="Hemerythrin-like"/>
</dbReference>
<feature type="domain" description="Hemerythrin-like" evidence="5">
    <location>
        <begin position="13"/>
        <end position="129"/>
    </location>
</feature>
<dbReference type="GO" id="GO:0046872">
    <property type="term" value="F:metal ion binding"/>
    <property type="evidence" value="ECO:0007669"/>
    <property type="project" value="UniProtKB-KW"/>
</dbReference>
<dbReference type="InterPro" id="IPR012827">
    <property type="entry name" value="Hemerythrin_metal-bd"/>
</dbReference>
<evidence type="ECO:0000313" key="7">
    <source>
        <dbReference type="Proteomes" id="UP000480684"/>
    </source>
</evidence>
<evidence type="ECO:0000256" key="4">
    <source>
        <dbReference type="ARBA" id="ARBA00023004"/>
    </source>
</evidence>
<reference evidence="6 7" key="1">
    <citation type="submission" date="2020-02" db="EMBL/GenBank/DDBJ databases">
        <authorList>
            <person name="Dziuba M."/>
            <person name="Kuznetsov B."/>
            <person name="Mardanov A."/>
            <person name="Ravin N."/>
            <person name="Grouzdev D."/>
        </authorList>
    </citation>
    <scope>NUCLEOTIDE SEQUENCE [LARGE SCALE GENOMIC DNA]</scope>
    <source>
        <strain evidence="6 7">SpK</strain>
    </source>
</reference>
<dbReference type="Proteomes" id="UP000480684">
    <property type="component" value="Unassembled WGS sequence"/>
</dbReference>
<accession>A0A7C9V048</accession>
<name>A0A7C9V048_9PROT</name>
<protein>
    <submittedName>
        <fullName evidence="6">Hemerythrin family protein</fullName>
    </submittedName>
</protein>
<proteinExistence type="inferred from homology"/>
<evidence type="ECO:0000259" key="5">
    <source>
        <dbReference type="Pfam" id="PF01814"/>
    </source>
</evidence>
<dbReference type="InterPro" id="IPR035938">
    <property type="entry name" value="Hemerythrin-like_sf"/>
</dbReference>
<keyword evidence="2" id="KW-0813">Transport</keyword>
<dbReference type="CDD" id="cd12107">
    <property type="entry name" value="Hemerythrin"/>
    <property type="match status" value="1"/>
</dbReference>
<evidence type="ECO:0000256" key="1">
    <source>
        <dbReference type="ARBA" id="ARBA00010587"/>
    </source>
</evidence>
<dbReference type="SUPFAM" id="SSF47188">
    <property type="entry name" value="Hemerythrin-like"/>
    <property type="match status" value="1"/>
</dbReference>
<dbReference type="NCBIfam" id="TIGR02481">
    <property type="entry name" value="hemeryth_dom"/>
    <property type="match status" value="1"/>
</dbReference>
<dbReference type="Pfam" id="PF01814">
    <property type="entry name" value="Hemerythrin"/>
    <property type="match status" value="1"/>
</dbReference>
<dbReference type="EMBL" id="JAAIYP010000039">
    <property type="protein sequence ID" value="NFV81215.1"/>
    <property type="molecule type" value="Genomic_DNA"/>
</dbReference>
<evidence type="ECO:0000256" key="2">
    <source>
        <dbReference type="ARBA" id="ARBA00022621"/>
    </source>
</evidence>
<evidence type="ECO:0000256" key="3">
    <source>
        <dbReference type="ARBA" id="ARBA00022723"/>
    </source>
</evidence>
<dbReference type="PANTHER" id="PTHR37164:SF1">
    <property type="entry name" value="BACTERIOHEMERYTHRIN"/>
    <property type="match status" value="1"/>
</dbReference>
<dbReference type="AlphaFoldDB" id="A0A7C9V048"/>
<dbReference type="InterPro" id="IPR016131">
    <property type="entry name" value="Haemerythrin_Fe_BS"/>
</dbReference>
<dbReference type="PANTHER" id="PTHR37164">
    <property type="entry name" value="BACTERIOHEMERYTHRIN"/>
    <property type="match status" value="1"/>
</dbReference>
<dbReference type="GO" id="GO:0005344">
    <property type="term" value="F:oxygen carrier activity"/>
    <property type="evidence" value="ECO:0007669"/>
    <property type="project" value="UniProtKB-KW"/>
</dbReference>
<comment type="similarity">
    <text evidence="1">Belongs to the hemerythrin family.</text>
</comment>
<dbReference type="Gene3D" id="1.20.120.50">
    <property type="entry name" value="Hemerythrin-like"/>
    <property type="match status" value="1"/>
</dbReference>